<dbReference type="Pfam" id="PF08282">
    <property type="entry name" value="Hydrolase_3"/>
    <property type="match status" value="1"/>
</dbReference>
<dbReference type="EMBL" id="ADKX01000043">
    <property type="protein sequence ID" value="EFW03728.1"/>
    <property type="molecule type" value="Genomic_DNA"/>
</dbReference>
<evidence type="ECO:0000313" key="2">
    <source>
        <dbReference type="Proteomes" id="UP000003157"/>
    </source>
</evidence>
<evidence type="ECO:0000313" key="1">
    <source>
        <dbReference type="EMBL" id="EFW03728.1"/>
    </source>
</evidence>
<keyword evidence="1" id="KW-0378">Hydrolase</keyword>
<keyword evidence="2" id="KW-1185">Reference proteome</keyword>
<reference evidence="1 2" key="1">
    <citation type="submission" date="2010-12" db="EMBL/GenBank/DDBJ databases">
        <title>The Genome Sequence of Coprobacillus sp. strain 29_1.</title>
        <authorList>
            <consortium name="The Broad Institute Genome Sequencing Platform"/>
            <person name="Earl A."/>
            <person name="Ward D."/>
            <person name="Feldgarden M."/>
            <person name="Gevers D."/>
            <person name="Daigneault M."/>
            <person name="Sibley C.D."/>
            <person name="White A."/>
            <person name="Strauss J."/>
            <person name="Allen-Vercoe E."/>
            <person name="Young S.K."/>
            <person name="Zeng Q."/>
            <person name="Gargeya S."/>
            <person name="Fitzgerald M."/>
            <person name="Haas B."/>
            <person name="Abouelleil A."/>
            <person name="Alvarado L."/>
            <person name="Arachchi H.M."/>
            <person name="Berlin A."/>
            <person name="Brown A."/>
            <person name="Chapman S.B."/>
            <person name="Chen Z."/>
            <person name="Dunbar C."/>
            <person name="Freedman E."/>
            <person name="Gearin G."/>
            <person name="Gellesch M."/>
            <person name="Goldberg J."/>
            <person name="Griggs A."/>
            <person name="Gujja S."/>
            <person name="Heilman E."/>
            <person name="Heiman D."/>
            <person name="Howarth C."/>
            <person name="Larson L."/>
            <person name="Lui A."/>
            <person name="MacDonald P.J.P."/>
            <person name="Mehta T."/>
            <person name="Montmayeur A."/>
            <person name="Murphy C."/>
            <person name="Neiman D."/>
            <person name="Pearson M."/>
            <person name="Priest M."/>
            <person name="Roberts A."/>
            <person name="Saif S."/>
            <person name="Shea T."/>
            <person name="Shenoy N."/>
            <person name="Sisk P."/>
            <person name="Stolte C."/>
            <person name="Sykes S."/>
            <person name="White J."/>
            <person name="Yandava C."/>
            <person name="Nusbaum C."/>
            <person name="Birren B."/>
        </authorList>
    </citation>
    <scope>NUCLEOTIDE SEQUENCE [LARGE SCALE GENOMIC DNA]</scope>
    <source>
        <strain evidence="1 2">29_1</strain>
    </source>
</reference>
<dbReference type="STRING" id="100884.GCA_000269565_02628"/>
<dbReference type="GO" id="GO:0000287">
    <property type="term" value="F:magnesium ion binding"/>
    <property type="evidence" value="ECO:0007669"/>
    <property type="project" value="TreeGrafter"/>
</dbReference>
<dbReference type="InterPro" id="IPR036412">
    <property type="entry name" value="HAD-like_sf"/>
</dbReference>
<dbReference type="HOGENOM" id="CLU_044146_0_1_9"/>
<dbReference type="SUPFAM" id="SSF56784">
    <property type="entry name" value="HAD-like"/>
    <property type="match status" value="1"/>
</dbReference>
<dbReference type="GeneID" id="78230442"/>
<dbReference type="NCBIfam" id="TIGR00099">
    <property type="entry name" value="Cof-subfamily"/>
    <property type="match status" value="1"/>
</dbReference>
<organism evidence="1 2">
    <name type="scientific">Coprobacillus cateniformis</name>
    <dbReference type="NCBI Taxonomy" id="100884"/>
    <lineage>
        <taxon>Bacteria</taxon>
        <taxon>Bacillati</taxon>
        <taxon>Bacillota</taxon>
        <taxon>Erysipelotrichia</taxon>
        <taxon>Erysipelotrichales</taxon>
        <taxon>Coprobacillaceae</taxon>
        <taxon>Coprobacillus</taxon>
    </lineage>
</organism>
<dbReference type="InterPro" id="IPR000150">
    <property type="entry name" value="Cof"/>
</dbReference>
<dbReference type="SFLD" id="SFLDG01140">
    <property type="entry name" value="C2.B:_Phosphomannomutase_and_P"/>
    <property type="match status" value="1"/>
</dbReference>
<gene>
    <name evidence="1" type="ORF">HMPREF9488_02918</name>
</gene>
<dbReference type="PANTHER" id="PTHR10000">
    <property type="entry name" value="PHOSPHOSERINE PHOSPHATASE"/>
    <property type="match status" value="1"/>
</dbReference>
<protein>
    <submittedName>
        <fullName evidence="1">Hydrolase</fullName>
    </submittedName>
</protein>
<dbReference type="Proteomes" id="UP000003157">
    <property type="component" value="Unassembled WGS sequence"/>
</dbReference>
<dbReference type="NCBIfam" id="TIGR01484">
    <property type="entry name" value="HAD-SF-IIB"/>
    <property type="match status" value="1"/>
</dbReference>
<dbReference type="Gene3D" id="3.40.50.1000">
    <property type="entry name" value="HAD superfamily/HAD-like"/>
    <property type="match status" value="1"/>
</dbReference>
<dbReference type="OrthoDB" id="9781413at2"/>
<dbReference type="GO" id="GO:0016791">
    <property type="term" value="F:phosphatase activity"/>
    <property type="evidence" value="ECO:0007669"/>
    <property type="project" value="TreeGrafter"/>
</dbReference>
<dbReference type="InterPro" id="IPR006379">
    <property type="entry name" value="HAD-SF_hydro_IIB"/>
</dbReference>
<dbReference type="CDD" id="cd07516">
    <property type="entry name" value="HAD_Pase"/>
    <property type="match status" value="1"/>
</dbReference>
<proteinExistence type="predicted"/>
<dbReference type="RefSeq" id="WP_008790005.1">
    <property type="nucleotide sequence ID" value="NZ_AKCB01000001.1"/>
</dbReference>
<dbReference type="SFLD" id="SFLDS00003">
    <property type="entry name" value="Haloacid_Dehalogenase"/>
    <property type="match status" value="1"/>
</dbReference>
<dbReference type="InterPro" id="IPR023214">
    <property type="entry name" value="HAD_sf"/>
</dbReference>
<dbReference type="PANTHER" id="PTHR10000:SF8">
    <property type="entry name" value="HAD SUPERFAMILY HYDROLASE-LIKE, TYPE 3"/>
    <property type="match status" value="1"/>
</dbReference>
<dbReference type="AlphaFoldDB" id="E7GDS5"/>
<comment type="caution">
    <text evidence="1">The sequence shown here is derived from an EMBL/GenBank/DDBJ whole genome shotgun (WGS) entry which is preliminary data.</text>
</comment>
<dbReference type="eggNOG" id="COG0561">
    <property type="taxonomic scope" value="Bacteria"/>
</dbReference>
<accession>E7GDS5</accession>
<name>E7GDS5_9FIRM</name>
<sequence length="278" mass="31363">MYKMILSDLDETLLVDHHVPEVNRAAVGKLESKGVKFVPATGRAFNMIGEILQELGTYQKAGEYSICFNGGLIVENKDNHILYFNGLTFEDTKTLFDIGKDYDVCVMIFTLDCCYIFKADPDEVARKTAQKARFEVIEDYNMDFLKEAKIAKILFEKRDMPYLKKIEEDLVDVTKGRFAVSYSSYRYLEFNPLDVSKGSALLWLADYLGISQTETIAIGDNYNDTSMIETAGLGVCVDGATDDIKAMSDYVTTVDYDQGAVAEVIEKFIERDGEFKNV</sequence>
<dbReference type="GO" id="GO:0005829">
    <property type="term" value="C:cytosol"/>
    <property type="evidence" value="ECO:0007669"/>
    <property type="project" value="TreeGrafter"/>
</dbReference>
<dbReference type="Gene3D" id="3.30.1240.10">
    <property type="match status" value="1"/>
</dbReference>